<feature type="region of interest" description="Disordered" evidence="1">
    <location>
        <begin position="32"/>
        <end position="200"/>
    </location>
</feature>
<dbReference type="RefSeq" id="WP_172247108.1">
    <property type="nucleotide sequence ID" value="NZ_BMDD01000001.1"/>
</dbReference>
<evidence type="ECO:0000313" key="4">
    <source>
        <dbReference type="Proteomes" id="UP000605427"/>
    </source>
</evidence>
<dbReference type="Proteomes" id="UP000605427">
    <property type="component" value="Unassembled WGS sequence"/>
</dbReference>
<keyword evidence="2" id="KW-0472">Membrane</keyword>
<evidence type="ECO:0000256" key="1">
    <source>
        <dbReference type="SAM" id="MobiDB-lite"/>
    </source>
</evidence>
<proteinExistence type="predicted"/>
<evidence type="ECO:0000256" key="2">
    <source>
        <dbReference type="SAM" id="Phobius"/>
    </source>
</evidence>
<sequence>MPQFLEWITSNLFIVVIIAGALISVFGKKNAKPNGGGEPFGGRGASPQGQGNPARRTQTTNGERQSPFSGAPTDQRNGRADRNAGSQERGKQMERTNLDQASRQLKGEVEKRLREQRSMQRREHNVENASRQIERAASGSRRNSLTSKNSASNNNAPSVRTATASSLMSNPTANELRKGVLWAEVLGSPRARKPYSSGRR</sequence>
<keyword evidence="4" id="KW-1185">Reference proteome</keyword>
<feature type="compositionally biased region" description="Basic residues" evidence="1">
    <location>
        <begin position="190"/>
        <end position="200"/>
    </location>
</feature>
<protein>
    <submittedName>
        <fullName evidence="3">Uncharacterized protein</fullName>
    </submittedName>
</protein>
<name>A0ABQ1ZQ06_9BACL</name>
<reference evidence="4" key="1">
    <citation type="journal article" date="2019" name="Int. J. Syst. Evol. Microbiol.">
        <title>The Global Catalogue of Microorganisms (GCM) 10K type strain sequencing project: providing services to taxonomists for standard genome sequencing and annotation.</title>
        <authorList>
            <consortium name="The Broad Institute Genomics Platform"/>
            <consortium name="The Broad Institute Genome Sequencing Center for Infectious Disease"/>
            <person name="Wu L."/>
            <person name="Ma J."/>
        </authorList>
    </citation>
    <scope>NUCLEOTIDE SEQUENCE [LARGE SCALE GENOMIC DNA]</scope>
    <source>
        <strain evidence="4">CCM 8702</strain>
    </source>
</reference>
<keyword evidence="2" id="KW-1133">Transmembrane helix</keyword>
<evidence type="ECO:0000313" key="3">
    <source>
        <dbReference type="EMBL" id="GGH74261.1"/>
    </source>
</evidence>
<feature type="compositionally biased region" description="Basic and acidic residues" evidence="1">
    <location>
        <begin position="76"/>
        <end position="97"/>
    </location>
</feature>
<comment type="caution">
    <text evidence="3">The sequence shown here is derived from an EMBL/GenBank/DDBJ whole genome shotgun (WGS) entry which is preliminary data.</text>
</comment>
<gene>
    <name evidence="3" type="ORF">GCM10007362_14170</name>
</gene>
<organism evidence="3 4">
    <name type="scientific">Saccharibacillus endophyticus</name>
    <dbReference type="NCBI Taxonomy" id="2060666"/>
    <lineage>
        <taxon>Bacteria</taxon>
        <taxon>Bacillati</taxon>
        <taxon>Bacillota</taxon>
        <taxon>Bacilli</taxon>
        <taxon>Bacillales</taxon>
        <taxon>Paenibacillaceae</taxon>
        <taxon>Saccharibacillus</taxon>
    </lineage>
</organism>
<dbReference type="EMBL" id="BMDD01000001">
    <property type="protein sequence ID" value="GGH74261.1"/>
    <property type="molecule type" value="Genomic_DNA"/>
</dbReference>
<feature type="compositionally biased region" description="Polar residues" evidence="1">
    <location>
        <begin position="160"/>
        <end position="173"/>
    </location>
</feature>
<keyword evidence="2" id="KW-0812">Transmembrane</keyword>
<accession>A0ABQ1ZQ06</accession>
<feature type="compositionally biased region" description="Low complexity" evidence="1">
    <location>
        <begin position="143"/>
        <end position="158"/>
    </location>
</feature>
<feature type="compositionally biased region" description="Gly residues" evidence="1">
    <location>
        <begin position="34"/>
        <end position="44"/>
    </location>
</feature>
<feature type="transmembrane region" description="Helical" evidence="2">
    <location>
        <begin position="6"/>
        <end position="26"/>
    </location>
</feature>
<feature type="compositionally biased region" description="Basic and acidic residues" evidence="1">
    <location>
        <begin position="105"/>
        <end position="126"/>
    </location>
</feature>
<feature type="compositionally biased region" description="Polar residues" evidence="1">
    <location>
        <begin position="47"/>
        <end position="75"/>
    </location>
</feature>